<proteinExistence type="predicted"/>
<keyword evidence="1" id="KW-0472">Membrane</keyword>
<dbReference type="STRING" id="1531966.A0A0A1TQ40"/>
<reference evidence="2 3" key="1">
    <citation type="journal article" date="2015" name="Genome Announc.">
        <title>Draft Genome Sequence and Gene Annotation of the Entomopathogenic Fungus Verticillium hemipterigenum.</title>
        <authorList>
            <person name="Horn F."/>
            <person name="Habel A."/>
            <person name="Scharf D.H."/>
            <person name="Dworschak J."/>
            <person name="Brakhage A.A."/>
            <person name="Guthke R."/>
            <person name="Hertweck C."/>
            <person name="Linde J."/>
        </authorList>
    </citation>
    <scope>NUCLEOTIDE SEQUENCE [LARGE SCALE GENOMIC DNA]</scope>
</reference>
<keyword evidence="1" id="KW-0812">Transmembrane</keyword>
<protein>
    <recommendedName>
        <fullName evidence="4">RGS domain-containing protein</fullName>
    </recommendedName>
</protein>
<keyword evidence="1" id="KW-1133">Transmembrane helix</keyword>
<feature type="transmembrane region" description="Helical" evidence="1">
    <location>
        <begin position="244"/>
        <end position="267"/>
    </location>
</feature>
<evidence type="ECO:0008006" key="4">
    <source>
        <dbReference type="Google" id="ProtNLM"/>
    </source>
</evidence>
<organism evidence="2 3">
    <name type="scientific">[Torrubiella] hemipterigena</name>
    <dbReference type="NCBI Taxonomy" id="1531966"/>
    <lineage>
        <taxon>Eukaryota</taxon>
        <taxon>Fungi</taxon>
        <taxon>Dikarya</taxon>
        <taxon>Ascomycota</taxon>
        <taxon>Pezizomycotina</taxon>
        <taxon>Sordariomycetes</taxon>
        <taxon>Hypocreomycetidae</taxon>
        <taxon>Hypocreales</taxon>
        <taxon>Clavicipitaceae</taxon>
        <taxon>Clavicipitaceae incertae sedis</taxon>
        <taxon>'Torrubiella' clade</taxon>
    </lineage>
</organism>
<evidence type="ECO:0000313" key="2">
    <source>
        <dbReference type="EMBL" id="CEJ93713.1"/>
    </source>
</evidence>
<keyword evidence="3" id="KW-1185">Reference proteome</keyword>
<feature type="transmembrane region" description="Helical" evidence="1">
    <location>
        <begin position="213"/>
        <end position="232"/>
    </location>
</feature>
<dbReference type="HOGENOM" id="CLU_022448_0_0_1"/>
<gene>
    <name evidence="2" type="ORF">VHEMI09285</name>
</gene>
<accession>A0A0A1TQ40</accession>
<dbReference type="EMBL" id="CDHN01000006">
    <property type="protein sequence ID" value="CEJ93713.1"/>
    <property type="molecule type" value="Genomic_DNA"/>
</dbReference>
<dbReference type="OrthoDB" id="5313079at2759"/>
<feature type="transmembrane region" description="Helical" evidence="1">
    <location>
        <begin position="90"/>
        <end position="111"/>
    </location>
</feature>
<name>A0A0A1TQ40_9HYPO</name>
<dbReference type="AlphaFoldDB" id="A0A0A1TQ40"/>
<evidence type="ECO:0000256" key="1">
    <source>
        <dbReference type="SAM" id="Phobius"/>
    </source>
</evidence>
<dbReference type="Gene3D" id="1.10.167.10">
    <property type="entry name" value="Regulator of G-protein Signalling 4, domain 2"/>
    <property type="match status" value="1"/>
</dbReference>
<dbReference type="SUPFAM" id="SSF48097">
    <property type="entry name" value="Regulator of G-protein signaling, RGS"/>
    <property type="match status" value="1"/>
</dbReference>
<feature type="transmembrane region" description="Helical" evidence="1">
    <location>
        <begin position="155"/>
        <end position="176"/>
    </location>
</feature>
<feature type="transmembrane region" description="Helical" evidence="1">
    <location>
        <begin position="279"/>
        <end position="300"/>
    </location>
</feature>
<evidence type="ECO:0000313" key="3">
    <source>
        <dbReference type="Proteomes" id="UP000039046"/>
    </source>
</evidence>
<dbReference type="InterPro" id="IPR036305">
    <property type="entry name" value="RGS_sf"/>
</dbReference>
<dbReference type="InterPro" id="IPR044926">
    <property type="entry name" value="RGS_subdomain_2"/>
</dbReference>
<feature type="transmembrane region" description="Helical" evidence="1">
    <location>
        <begin position="20"/>
        <end position="43"/>
    </location>
</feature>
<sequence>MENLTVYNMPPQPALWDRIGIFFVSFASTWTFLVICGMVFCWYNRNSPVMKVRGWVLGFTAIICLHMYWLMAQIVYPVGRTMPIVIAYDVQYFIMGTWFPLGIAMFHASNLRFLHVAKLQKQFTHPALQRHHDGCNGAKTSLLCRLRNISYSKRIMVFIGFGMVAQCILTVGMWFACMKYHPTYGIPGTEMKSKTLPEQVIELGRGWEWWPSVMWQVLWTWIVAPILIFRAWNIRDTMGWRAQTIGCCLSSLHATPMFLISSYVPAFDKVNAYFPPSQWLHLSTMMFEIFTVFVPAFQIIRSQIIARRAKDSNSRWETASQTSTLRSSTSDWKLHTLEVAEKGKPIDFTDAAIGDRLITMKALDHVLAENPAPLLEFSSLNDFSGENIAFLNLLSRWKATHASVEHARFSSEVYSGALQLYIDFISPLDAQFPLNLPSKKLKHLQAVFEVAARSVRGEGRYNAATPFDFDNEESAVGLSNVQYTGQIPGSFELEIFDEVQDHIKYLVLTNTWPKFVMEMQNRRRSTDTGRSALTDDSQATLKSQISARVKNLLKSIYH</sequence>
<feature type="transmembrane region" description="Helical" evidence="1">
    <location>
        <begin position="55"/>
        <end position="78"/>
    </location>
</feature>
<dbReference type="Proteomes" id="UP000039046">
    <property type="component" value="Unassembled WGS sequence"/>
</dbReference>